<accession>A0A518BAL2</accession>
<protein>
    <submittedName>
        <fullName evidence="6">Cytochrome c</fullName>
    </submittedName>
</protein>
<evidence type="ECO:0000259" key="5">
    <source>
        <dbReference type="PROSITE" id="PS51007"/>
    </source>
</evidence>
<dbReference type="InterPro" id="IPR011042">
    <property type="entry name" value="6-blade_b-propeller_TolB-like"/>
</dbReference>
<dbReference type="InterPro" id="IPR055557">
    <property type="entry name" value="DUF7133"/>
</dbReference>
<dbReference type="PROSITE" id="PS51007">
    <property type="entry name" value="CYTC"/>
    <property type="match status" value="1"/>
</dbReference>
<dbReference type="SUPFAM" id="SSF46626">
    <property type="entry name" value="Cytochrome c"/>
    <property type="match status" value="1"/>
</dbReference>
<evidence type="ECO:0000313" key="7">
    <source>
        <dbReference type="Proteomes" id="UP000317093"/>
    </source>
</evidence>
<reference evidence="6 7" key="1">
    <citation type="submission" date="2019-02" db="EMBL/GenBank/DDBJ databases">
        <title>Deep-cultivation of Planctomycetes and their phenomic and genomic characterization uncovers novel biology.</title>
        <authorList>
            <person name="Wiegand S."/>
            <person name="Jogler M."/>
            <person name="Boedeker C."/>
            <person name="Pinto D."/>
            <person name="Vollmers J."/>
            <person name="Rivas-Marin E."/>
            <person name="Kohn T."/>
            <person name="Peeters S.H."/>
            <person name="Heuer A."/>
            <person name="Rast P."/>
            <person name="Oberbeckmann S."/>
            <person name="Bunk B."/>
            <person name="Jeske O."/>
            <person name="Meyerdierks A."/>
            <person name="Storesund J.E."/>
            <person name="Kallscheuer N."/>
            <person name="Luecker S."/>
            <person name="Lage O.M."/>
            <person name="Pohl T."/>
            <person name="Merkel B.J."/>
            <person name="Hornburger P."/>
            <person name="Mueller R.-W."/>
            <person name="Bruemmer F."/>
            <person name="Labrenz M."/>
            <person name="Spormann A.M."/>
            <person name="Op den Camp H."/>
            <person name="Overmann J."/>
            <person name="Amann R."/>
            <person name="Jetten M.S.M."/>
            <person name="Mascher T."/>
            <person name="Medema M.H."/>
            <person name="Devos D.P."/>
            <person name="Kaster A.-K."/>
            <person name="Ovreas L."/>
            <person name="Rohde M."/>
            <person name="Galperin M.Y."/>
            <person name="Jogler C."/>
        </authorList>
    </citation>
    <scope>NUCLEOTIDE SEQUENCE [LARGE SCALE GENOMIC DNA]</scope>
    <source>
        <strain evidence="6 7">Pan216</strain>
    </source>
</reference>
<organism evidence="6 7">
    <name type="scientific">Kolteria novifilia</name>
    <dbReference type="NCBI Taxonomy" id="2527975"/>
    <lineage>
        <taxon>Bacteria</taxon>
        <taxon>Pseudomonadati</taxon>
        <taxon>Planctomycetota</taxon>
        <taxon>Planctomycetia</taxon>
        <taxon>Kolteriales</taxon>
        <taxon>Kolteriaceae</taxon>
        <taxon>Kolteria</taxon>
    </lineage>
</organism>
<keyword evidence="2 4" id="KW-0479">Metal-binding</keyword>
<dbReference type="PANTHER" id="PTHR33546">
    <property type="entry name" value="LARGE, MULTIFUNCTIONAL SECRETED PROTEIN-RELATED"/>
    <property type="match status" value="1"/>
</dbReference>
<dbReference type="EMBL" id="CP036279">
    <property type="protein sequence ID" value="QDU64019.1"/>
    <property type="molecule type" value="Genomic_DNA"/>
</dbReference>
<dbReference type="Gene3D" id="1.25.10.10">
    <property type="entry name" value="Leucine-rich Repeat Variant"/>
    <property type="match status" value="1"/>
</dbReference>
<dbReference type="GO" id="GO:0046872">
    <property type="term" value="F:metal ion binding"/>
    <property type="evidence" value="ECO:0007669"/>
    <property type="project" value="UniProtKB-KW"/>
</dbReference>
<dbReference type="Proteomes" id="UP000317093">
    <property type="component" value="Chromosome"/>
</dbReference>
<dbReference type="Gene3D" id="2.120.10.30">
    <property type="entry name" value="TolB, C-terminal domain"/>
    <property type="match status" value="1"/>
</dbReference>
<evidence type="ECO:0000313" key="6">
    <source>
        <dbReference type="EMBL" id="QDU64019.1"/>
    </source>
</evidence>
<dbReference type="InterPro" id="IPR016024">
    <property type="entry name" value="ARM-type_fold"/>
</dbReference>
<evidence type="ECO:0000256" key="2">
    <source>
        <dbReference type="ARBA" id="ARBA00022723"/>
    </source>
</evidence>
<feature type="domain" description="Cytochrome c" evidence="5">
    <location>
        <begin position="833"/>
        <end position="966"/>
    </location>
</feature>
<evidence type="ECO:0000256" key="4">
    <source>
        <dbReference type="PROSITE-ProRule" id="PRU00433"/>
    </source>
</evidence>
<sequence>MTFGLIVAIVCTFSAEPSSNAPGPLSPSESLKRIEHPDNIVLEVVASEPLVVDPVAMSFDKLGRLYVVEYRDYPNGPNEGEPPLSRVKLLEDTDGDGIMDQSHIFAEDLSFAQGVLAWNDGVIVTAAPNICFFKDTDGDHRADVKRTLLTGFKPGNPQLRTAHPRRGLDNWIYVTNGLSGGEISKPGSADKGLDIRGFDLRFDPNSLAFERTTGRAQFGNTFDNWGHRFYCSNRNPIRHAVLPHYAVERNPYALLTDTSTDVAPFGGDAKVYPIVATKTTADTHAGTNTAACGVTCYRGSALGPNFLENVFVCEPTGHLVTRYRLEPDGPTFKAFRTEERSEFLASDDPWFRPVSMANGPDGTLYLADMYRQVIEHPQFMPKGLAETLDLRAGEDKGRIYRIRVKGRPSLDYTPPASDDEMLTLLTSPNGWQRDLAQRLIVDQQRTDLVPRLRSMLTAPSALARVHALGALDGLDKVSVSDLERLLDDHDPRVQGQAIKLAVGELEDHPRLLAKFIALTTSDDPKVRFELMLALGESDHPGLLPTLTELAVRDGDDPWMRRALLTSCATRSALLLSRLVDRSEFKVAKGTRGMDLMRSLSRSVGERGDLDELRLLFELIAESDDADAWWQTVTIDGLAEGLRYHRGGLGRTTLGKLLQSPPEPLQGSVENIRKILTSATDIAKDESRPQRDRIGAVRLVGHLSFEEASPVFTALLKPNQTGALATATIESMKTLNDPRSLPILVNAWSTLLPPQRSAALELAFRRSDTTKGLLEAMDSGDVPRGVVGLERRRLLLRHRDKDIKALAVKVFGGEISENRREVVDKYLPALGNPGDPHHGQLVFRKRCSVCHRIAGEGHIVGPDISDVRNKTPQTLLYDILDPNRAVDPRYTDYVIVTNDGNVVNGLLAGETSEAIVLRGAEGKENIVPRGDIEEMRATGKSIMPEGFEKDLSVTDLADLIAFLKSRK</sequence>
<dbReference type="InterPro" id="IPR011989">
    <property type="entry name" value="ARM-like"/>
</dbReference>
<dbReference type="InterPro" id="IPR011041">
    <property type="entry name" value="Quinoprot_gluc/sorb_DH_b-prop"/>
</dbReference>
<dbReference type="NCBIfam" id="TIGR02603">
    <property type="entry name" value="CxxCH_TIGR02603"/>
    <property type="match status" value="1"/>
</dbReference>
<keyword evidence="1 4" id="KW-0349">Heme</keyword>
<dbReference type="GO" id="GO:0020037">
    <property type="term" value="F:heme binding"/>
    <property type="evidence" value="ECO:0007669"/>
    <property type="project" value="InterPro"/>
</dbReference>
<dbReference type="GO" id="GO:0009055">
    <property type="term" value="F:electron transfer activity"/>
    <property type="evidence" value="ECO:0007669"/>
    <property type="project" value="InterPro"/>
</dbReference>
<keyword evidence="7" id="KW-1185">Reference proteome</keyword>
<dbReference type="InterPro" id="IPR013427">
    <property type="entry name" value="Haem-bd_dom_put"/>
</dbReference>
<dbReference type="SUPFAM" id="SSF48371">
    <property type="entry name" value="ARM repeat"/>
    <property type="match status" value="1"/>
</dbReference>
<dbReference type="PANTHER" id="PTHR33546:SF1">
    <property type="entry name" value="LARGE, MULTIFUNCTIONAL SECRETED PROTEIN"/>
    <property type="match status" value="1"/>
</dbReference>
<proteinExistence type="predicted"/>
<dbReference type="NCBIfam" id="TIGR02604">
    <property type="entry name" value="Piru_Ver_Nterm"/>
    <property type="match status" value="1"/>
</dbReference>
<dbReference type="InterPro" id="IPR036909">
    <property type="entry name" value="Cyt_c-like_dom_sf"/>
</dbReference>
<dbReference type="RefSeq" id="WP_145261926.1">
    <property type="nucleotide sequence ID" value="NZ_CP036279.1"/>
</dbReference>
<dbReference type="SUPFAM" id="SSF50952">
    <property type="entry name" value="Soluble quinoprotein glucose dehydrogenase"/>
    <property type="match status" value="1"/>
</dbReference>
<name>A0A518BAL2_9BACT</name>
<dbReference type="InterPro" id="IPR013428">
    <property type="entry name" value="Membrane-bound_put_N"/>
</dbReference>
<evidence type="ECO:0000256" key="1">
    <source>
        <dbReference type="ARBA" id="ARBA00022617"/>
    </source>
</evidence>
<dbReference type="Pfam" id="PF23500">
    <property type="entry name" value="DUF7133"/>
    <property type="match status" value="1"/>
</dbReference>
<keyword evidence="3 4" id="KW-0408">Iron</keyword>
<dbReference type="AlphaFoldDB" id="A0A518BAL2"/>
<dbReference type="KEGG" id="knv:Pan216_49020"/>
<dbReference type="Gene3D" id="1.10.760.10">
    <property type="entry name" value="Cytochrome c-like domain"/>
    <property type="match status" value="1"/>
</dbReference>
<gene>
    <name evidence="6" type="ORF">Pan216_49020</name>
</gene>
<dbReference type="InterPro" id="IPR009056">
    <property type="entry name" value="Cyt_c-like_dom"/>
</dbReference>
<evidence type="ECO:0000256" key="3">
    <source>
        <dbReference type="ARBA" id="ARBA00023004"/>
    </source>
</evidence>
<dbReference type="OrthoDB" id="230287at2"/>